<evidence type="ECO:0000259" key="7">
    <source>
        <dbReference type="Pfam" id="PF08531"/>
    </source>
</evidence>
<dbReference type="Pfam" id="PF08531">
    <property type="entry name" value="Bac_rhamnosid_N"/>
    <property type="match status" value="1"/>
</dbReference>
<feature type="domain" description="Alpha-L-rhamnosidase concanavalin-like" evidence="6">
    <location>
        <begin position="325"/>
        <end position="434"/>
    </location>
</feature>
<dbReference type="CDD" id="cd00063">
    <property type="entry name" value="FN3"/>
    <property type="match status" value="1"/>
</dbReference>
<dbReference type="SUPFAM" id="SSF49785">
    <property type="entry name" value="Galactose-binding domain-like"/>
    <property type="match status" value="1"/>
</dbReference>
<evidence type="ECO:0000259" key="6">
    <source>
        <dbReference type="Pfam" id="PF05592"/>
    </source>
</evidence>
<dbReference type="Gene3D" id="1.50.10.10">
    <property type="match status" value="1"/>
</dbReference>
<keyword evidence="3 10" id="KW-0378">Hydrolase</keyword>
<dbReference type="Pfam" id="PF05592">
    <property type="entry name" value="Bac_rhamnosid"/>
    <property type="match status" value="1"/>
</dbReference>
<dbReference type="InterPro" id="IPR008902">
    <property type="entry name" value="Rhamnosid_concanavalin"/>
</dbReference>
<dbReference type="InterPro" id="IPR013783">
    <property type="entry name" value="Ig-like_fold"/>
</dbReference>
<dbReference type="Gene3D" id="2.60.120.260">
    <property type="entry name" value="Galactose-binding domain-like"/>
    <property type="match status" value="2"/>
</dbReference>
<gene>
    <name evidence="10" type="ORF">PO587_38495</name>
</gene>
<evidence type="ECO:0000313" key="10">
    <source>
        <dbReference type="EMBL" id="MDC2960333.1"/>
    </source>
</evidence>
<dbReference type="Gene3D" id="2.60.40.10">
    <property type="entry name" value="Immunoglobulins"/>
    <property type="match status" value="1"/>
</dbReference>
<dbReference type="SUPFAM" id="SSF48208">
    <property type="entry name" value="Six-hairpin glycosidases"/>
    <property type="match status" value="1"/>
</dbReference>
<dbReference type="InterPro" id="IPR012341">
    <property type="entry name" value="6hp_glycosidase-like_sf"/>
</dbReference>
<organism evidence="10 11">
    <name type="scientific">Streptomyces gilvifuscus</name>
    <dbReference type="NCBI Taxonomy" id="1550617"/>
    <lineage>
        <taxon>Bacteria</taxon>
        <taxon>Bacillati</taxon>
        <taxon>Actinomycetota</taxon>
        <taxon>Actinomycetes</taxon>
        <taxon>Kitasatosporales</taxon>
        <taxon>Streptomycetaceae</taxon>
        <taxon>Streptomyces</taxon>
    </lineage>
</organism>
<dbReference type="InterPro" id="IPR008928">
    <property type="entry name" value="6-hairpin_glycosidase_sf"/>
</dbReference>
<dbReference type="Gene3D" id="2.60.420.10">
    <property type="entry name" value="Maltose phosphorylase, domain 3"/>
    <property type="match status" value="1"/>
</dbReference>
<dbReference type="Pfam" id="PF17390">
    <property type="entry name" value="Bac_rhamnosid_C"/>
    <property type="match status" value="1"/>
</dbReference>
<feature type="domain" description="Alpha-L-rhamnosidase C-terminal" evidence="9">
    <location>
        <begin position="819"/>
        <end position="885"/>
    </location>
</feature>
<dbReference type="PANTHER" id="PTHR33307:SF6">
    <property type="entry name" value="ALPHA-RHAMNOSIDASE (EUROFUNG)-RELATED"/>
    <property type="match status" value="1"/>
</dbReference>
<keyword evidence="5" id="KW-0119">Carbohydrate metabolism</keyword>
<dbReference type="PIRSF" id="PIRSF010631">
    <property type="entry name" value="A-rhamnsds"/>
    <property type="match status" value="1"/>
</dbReference>
<dbReference type="Pfam" id="PF17389">
    <property type="entry name" value="Bac_rhamnosid6H"/>
    <property type="match status" value="1"/>
</dbReference>
<sequence>MLRARPSHLRVEHLDKPLGIDTSCPRLSWRLPRGTRTQLAYRIQAGDPGRPSWDTGRVDSAANTHVRYEGPEPGSAARTSWRVKVWTDLGESDWSEASWWETGLLTPHAWQARWIEPAEAEPAPAGRRPAHLLRRAFSLGKPVRKARLYTTAHGVYEAFLNGRRVGDAELTPGFTAYRSRLQVQTYDVTDLLTVGDNALGAVLSDGWFRGRHGFAREADGFGTRTAFLAQLTVTHHDGTTTVLGTGPGWRGLPGPDTAADLMDGQETDLRAHDPRWATPAYDDHHWEKADVAVGGLYDDFTRLTGPLAPPVRRVEEIRPVSVNCLEPGRHVVDLGQNINGWVRLRSLGPAGTRLTLTHGETLDEHGDVTTENIRAFDWTTRALLPAGQIDTVVSAGRPGEEFEPRHTTHGFRYVRVEGHPGPLAADDVTGVVVHTDMSRTGWFTSSDERLDRLHEAAVWSLRGNVCDVPTDCPQRERAAWTGDWQVFAPTAAFLYDVSGFTAKWLRDLAADQWADGTVPNFVPDPADEAARRASAEGGMNGSAGWGDAAVIVPWEMWRAYGDMDLLRTQYPSMRAWVDLAAHGAATRRHPARVAARPTAAPHEEFLWDTGFHFGEWLEPGVAPDLDPTRDRGDVATAYLHRSADLLARTAALLGHPDDADRYRRIAEGARAAWQAEYLLTSPGTEAVTVPDTQATLVRALAFGLVPDRLRTRAADRLAALVRSAGTHLTTGFLSTGLLLPVLADHGHLDLAYALLLQPSPPSWLAMIERGATTVWEDWHGTDEQGRPKMSYNHYSKGAVVSFLHRYTAGVRLPPTPDASAAGYRRFVIAPCPGGGLTSASARHDSPHGTITSQWRLTDDDLTLTVGVPPGTEAEIRLPGAAPTLAGPGTSTYEIRLRSRPARP</sequence>
<dbReference type="InterPro" id="IPR036116">
    <property type="entry name" value="FN3_sf"/>
</dbReference>
<dbReference type="GO" id="GO:0016787">
    <property type="term" value="F:hydrolase activity"/>
    <property type="evidence" value="ECO:0007669"/>
    <property type="project" value="UniProtKB-KW"/>
</dbReference>
<evidence type="ECO:0000256" key="4">
    <source>
        <dbReference type="ARBA" id="ARBA00023295"/>
    </source>
</evidence>
<feature type="domain" description="Bacterial alpha-L-rhamnosidase N-terminal" evidence="7">
    <location>
        <begin position="141"/>
        <end position="314"/>
    </location>
</feature>
<dbReference type="PANTHER" id="PTHR33307">
    <property type="entry name" value="ALPHA-RHAMNOSIDASE (EUROFUNG)"/>
    <property type="match status" value="1"/>
</dbReference>
<name>A0ABT5G6F9_9ACTN</name>
<dbReference type="InterPro" id="IPR035396">
    <property type="entry name" value="Bac_rhamnosid6H"/>
</dbReference>
<protein>
    <recommendedName>
        <fullName evidence="2">alpha-L-rhamnosidase</fullName>
        <ecNumber evidence="2">3.2.1.40</ecNumber>
    </recommendedName>
</protein>
<dbReference type="SUPFAM" id="SSF49265">
    <property type="entry name" value="Fibronectin type III"/>
    <property type="match status" value="1"/>
</dbReference>
<dbReference type="EC" id="3.2.1.40" evidence="2"/>
<proteinExistence type="predicted"/>
<comment type="caution">
    <text evidence="10">The sequence shown here is derived from an EMBL/GenBank/DDBJ whole genome shotgun (WGS) entry which is preliminary data.</text>
</comment>
<evidence type="ECO:0000259" key="9">
    <source>
        <dbReference type="Pfam" id="PF17390"/>
    </source>
</evidence>
<evidence type="ECO:0000256" key="2">
    <source>
        <dbReference type="ARBA" id="ARBA00012652"/>
    </source>
</evidence>
<dbReference type="EMBL" id="JAQOSK010000021">
    <property type="protein sequence ID" value="MDC2960333.1"/>
    <property type="molecule type" value="Genomic_DNA"/>
</dbReference>
<dbReference type="Proteomes" id="UP001221328">
    <property type="component" value="Unassembled WGS sequence"/>
</dbReference>
<dbReference type="InterPro" id="IPR003961">
    <property type="entry name" value="FN3_dom"/>
</dbReference>
<comment type="catalytic activity">
    <reaction evidence="1">
        <text>Hydrolysis of terminal non-reducing alpha-L-rhamnose residues in alpha-L-rhamnosides.</text>
        <dbReference type="EC" id="3.2.1.40"/>
    </reaction>
</comment>
<reference evidence="10 11" key="1">
    <citation type="journal article" date="2015" name="Int. J. Syst. Evol. Microbiol.">
        <title>Streptomyces gilvifuscus sp. nov., an actinomycete that produces antibacterial compounds isolated from soil.</title>
        <authorList>
            <person name="Nguyen T.M."/>
            <person name="Kim J."/>
        </authorList>
    </citation>
    <scope>NUCLEOTIDE SEQUENCE [LARGE SCALE GENOMIC DNA]</scope>
    <source>
        <strain evidence="10 11">T113</strain>
    </source>
</reference>
<evidence type="ECO:0000313" key="11">
    <source>
        <dbReference type="Proteomes" id="UP001221328"/>
    </source>
</evidence>
<dbReference type="Pfam" id="PF25788">
    <property type="entry name" value="Ig_Rha78A_N"/>
    <property type="match status" value="1"/>
</dbReference>
<dbReference type="InterPro" id="IPR013737">
    <property type="entry name" value="Bac_rhamnosid_N"/>
</dbReference>
<dbReference type="InterPro" id="IPR008979">
    <property type="entry name" value="Galactose-bd-like_sf"/>
</dbReference>
<dbReference type="InterPro" id="IPR016007">
    <property type="entry name" value="Alpha_rhamnosid"/>
</dbReference>
<evidence type="ECO:0000256" key="5">
    <source>
        <dbReference type="ARBA" id="ARBA00023326"/>
    </source>
</evidence>
<dbReference type="InterPro" id="IPR035398">
    <property type="entry name" value="Bac_rhamnosid_C"/>
</dbReference>
<evidence type="ECO:0000256" key="3">
    <source>
        <dbReference type="ARBA" id="ARBA00022801"/>
    </source>
</evidence>
<keyword evidence="11" id="KW-1185">Reference proteome</keyword>
<feature type="domain" description="Alpha-L-rhamnosidase six-hairpin glycosidase" evidence="8">
    <location>
        <begin position="439"/>
        <end position="806"/>
    </location>
</feature>
<accession>A0ABT5G6F9</accession>
<evidence type="ECO:0000259" key="8">
    <source>
        <dbReference type="Pfam" id="PF17389"/>
    </source>
</evidence>
<keyword evidence="4" id="KW-0326">Glycosidase</keyword>
<evidence type="ECO:0000256" key="1">
    <source>
        <dbReference type="ARBA" id="ARBA00001445"/>
    </source>
</evidence>
<keyword evidence="5" id="KW-0624">Polysaccharide degradation</keyword>
<dbReference type="RefSeq" id="WP_272178482.1">
    <property type="nucleotide sequence ID" value="NZ_JAQOSK010000021.1"/>
</dbReference>